<feature type="domain" description="NigD-like N-terminal OB" evidence="1">
    <location>
        <begin position="8"/>
        <end position="53"/>
    </location>
</feature>
<dbReference type="Gene3D" id="2.40.50.500">
    <property type="entry name" value="NigD-like N-terminal OB domain"/>
    <property type="match status" value="1"/>
</dbReference>
<dbReference type="InterPro" id="IPR038179">
    <property type="entry name" value="NigD-like_N_sf"/>
</dbReference>
<name>A0A1R3T558_9BACT</name>
<dbReference type="Gene3D" id="2.60.40.2370">
    <property type="entry name" value="NigD-like, C-terminal beta sandwich domain"/>
    <property type="match status" value="1"/>
</dbReference>
<keyword evidence="4" id="KW-1185">Reference proteome</keyword>
<dbReference type="InterPro" id="IPR038143">
    <property type="entry name" value="NigD-like_C_dom_sf"/>
</dbReference>
<proteinExistence type="predicted"/>
<dbReference type="Proteomes" id="UP000187464">
    <property type="component" value="Chromosome I"/>
</dbReference>
<evidence type="ECO:0000313" key="4">
    <source>
        <dbReference type="Proteomes" id="UP000187464"/>
    </source>
</evidence>
<dbReference type="RefSeq" id="WP_161947570.1">
    <property type="nucleotide sequence ID" value="NZ_LT605205.1"/>
</dbReference>
<dbReference type="InterPro" id="IPR035376">
    <property type="entry name" value="NigD_C"/>
</dbReference>
<dbReference type="AlphaFoldDB" id="A0A1R3T558"/>
<accession>A0A1R3T558</accession>
<dbReference type="Pfam" id="PF17415">
    <property type="entry name" value="NigD_C"/>
    <property type="match status" value="1"/>
</dbReference>
<organism evidence="3 4">
    <name type="scientific">Proteiniphilum saccharofermentans</name>
    <dbReference type="NCBI Taxonomy" id="1642647"/>
    <lineage>
        <taxon>Bacteria</taxon>
        <taxon>Pseudomonadati</taxon>
        <taxon>Bacteroidota</taxon>
        <taxon>Bacteroidia</taxon>
        <taxon>Bacteroidales</taxon>
        <taxon>Dysgonomonadaceae</taxon>
        <taxon>Proteiniphilum</taxon>
    </lineage>
</organism>
<reference evidence="3 4" key="1">
    <citation type="submission" date="2016-08" db="EMBL/GenBank/DDBJ databases">
        <authorList>
            <person name="Seilhamer J.J."/>
        </authorList>
    </citation>
    <scope>NUCLEOTIDE SEQUENCE [LARGE SCALE GENOMIC DNA]</scope>
    <source>
        <strain evidence="3">M3/6</strain>
    </source>
</reference>
<evidence type="ECO:0000313" key="3">
    <source>
        <dbReference type="EMBL" id="SCD21199.1"/>
    </source>
</evidence>
<dbReference type="KEGG" id="psac:PSM36_2395"/>
<feature type="domain" description="NigD-like C-terminal" evidence="2">
    <location>
        <begin position="74"/>
        <end position="167"/>
    </location>
</feature>
<evidence type="ECO:0000259" key="2">
    <source>
        <dbReference type="Pfam" id="PF17415"/>
    </source>
</evidence>
<gene>
    <name evidence="3" type="ORF">PSM36_2395</name>
</gene>
<protein>
    <submittedName>
        <fullName evidence="3">NigD-like protein</fullName>
    </submittedName>
</protein>
<sequence length="178" mass="20441">MDDYLVEFATVVKENSNYRFRLDNGRLLIPDEVKDYSGEEGQRVILNYIPLGGDAIKINFVSNIFTGTIQSDGFPQNYSDDPVKIQSVWVGGDWLNLVLEIEYLNMPHKVALFRDRSSSSVDLYFSHSSENDPPGYPRMMYASFLLSDLREQVGSSPVPFRFFINTYTGIRIFELELK</sequence>
<dbReference type="InterPro" id="IPR024299">
    <property type="entry name" value="NigD-like_OB_dom"/>
</dbReference>
<dbReference type="STRING" id="1642647.PSM36_2395"/>
<dbReference type="Pfam" id="PF12667">
    <property type="entry name" value="NigD_N"/>
    <property type="match status" value="1"/>
</dbReference>
<evidence type="ECO:0000259" key="1">
    <source>
        <dbReference type="Pfam" id="PF12667"/>
    </source>
</evidence>
<dbReference type="EMBL" id="LT605205">
    <property type="protein sequence ID" value="SCD21199.1"/>
    <property type="molecule type" value="Genomic_DNA"/>
</dbReference>